<dbReference type="GO" id="GO:0005739">
    <property type="term" value="C:mitochondrion"/>
    <property type="evidence" value="ECO:0007669"/>
    <property type="project" value="GOC"/>
</dbReference>
<dbReference type="InterPro" id="IPR027417">
    <property type="entry name" value="P-loop_NTPase"/>
</dbReference>
<dbReference type="Gene3D" id="3.40.50.300">
    <property type="entry name" value="P-loop containing nucleotide triphosphate hydrolases"/>
    <property type="match status" value="1"/>
</dbReference>
<dbReference type="CTD" id="42591"/>
<dbReference type="RefSeq" id="XP_023950214.1">
    <property type="nucleotide sequence ID" value="XM_024094446.2"/>
</dbReference>
<name>A0A6J1NTZ1_BICAN</name>
<dbReference type="GeneID" id="112054604"/>
<dbReference type="KEGG" id="bany:112054604"/>
<protein>
    <submittedName>
        <fullName evidence="4">NADH dehydrogenase [ubiquinone] 1 alpha subcomplex subunit 10, mitochondrial</fullName>
    </submittedName>
</protein>
<feature type="domain" description="Deoxynucleoside kinase" evidence="2">
    <location>
        <begin position="130"/>
        <end position="364"/>
    </location>
</feature>
<keyword evidence="1" id="KW-0812">Transmembrane</keyword>
<dbReference type="InterPro" id="IPR050566">
    <property type="entry name" value="Deoxyribonucleoside_kinase"/>
</dbReference>
<sequence>MLSCQNSKVKTQNLFVFFYSCQVSLYWGLGCYVTLLKLIFCYYELKEPTKKMATLIRTTIVKAIPAQGGKIAGCVVVQNRSIMGKAFRNSLPPPAPKPAPFDYVNKDYTWLRSLTDRTTHRFDENSKVVVVEGPVAAGKTKFAAALAEDLGMKHYPEANMDIHYVRPNGIDIRQFDKDIPEDTRTFDHVNFNRSPNHRLAGNFQIMMFMARYSQYIDALTHVLNTGQGVVLERSPYSDFVFLEAMLSQKYISKGVKSVYYELRGQTIEDLMRPHLVIYLDLPVNKVQEAIQARKKDYETGGKALTEPFLTEMERQYKHKYLRDISTHAELLVYDWTGGGEVEVVVEDIERLDFDQYTEREEPKMKDWRLPREVMWADQRMLYTNNKHYLMNLFNIPRTDVPELITDADEGYIRDKVIYDHPSFEFVEGYGPNDGATTLKNKVPKYTEYI</sequence>
<dbReference type="Proteomes" id="UP001652582">
    <property type="component" value="Chromosome 2"/>
</dbReference>
<dbReference type="AlphaFoldDB" id="A0A6J1NTZ1"/>
<reference evidence="3" key="1">
    <citation type="submission" date="2025-05" db="UniProtKB">
        <authorList>
            <consortium name="RefSeq"/>
        </authorList>
    </citation>
    <scope>NUCLEOTIDE SEQUENCE [LARGE SCALE GENOMIC DNA]</scope>
</reference>
<dbReference type="GO" id="GO:0006120">
    <property type="term" value="P:mitochondrial electron transport, NADH to ubiquinone"/>
    <property type="evidence" value="ECO:0007669"/>
    <property type="project" value="TreeGrafter"/>
</dbReference>
<keyword evidence="1" id="KW-0472">Membrane</keyword>
<evidence type="ECO:0000313" key="3">
    <source>
        <dbReference type="Proteomes" id="UP001652582"/>
    </source>
</evidence>
<dbReference type="InterPro" id="IPR031314">
    <property type="entry name" value="DNK_dom"/>
</dbReference>
<organism evidence="3 4">
    <name type="scientific">Bicyclus anynana</name>
    <name type="common">Squinting bush brown butterfly</name>
    <dbReference type="NCBI Taxonomy" id="110368"/>
    <lineage>
        <taxon>Eukaryota</taxon>
        <taxon>Metazoa</taxon>
        <taxon>Ecdysozoa</taxon>
        <taxon>Arthropoda</taxon>
        <taxon>Hexapoda</taxon>
        <taxon>Insecta</taxon>
        <taxon>Pterygota</taxon>
        <taxon>Neoptera</taxon>
        <taxon>Endopterygota</taxon>
        <taxon>Lepidoptera</taxon>
        <taxon>Glossata</taxon>
        <taxon>Ditrysia</taxon>
        <taxon>Papilionoidea</taxon>
        <taxon>Nymphalidae</taxon>
        <taxon>Satyrinae</taxon>
        <taxon>Satyrini</taxon>
        <taxon>Mycalesina</taxon>
        <taxon>Bicyclus</taxon>
    </lineage>
</organism>
<keyword evidence="3" id="KW-1185">Reference proteome</keyword>
<dbReference type="PANTHER" id="PTHR10513">
    <property type="entry name" value="DEOXYNUCLEOSIDE KINASE"/>
    <property type="match status" value="1"/>
</dbReference>
<feature type="transmembrane region" description="Helical" evidence="1">
    <location>
        <begin position="24"/>
        <end position="43"/>
    </location>
</feature>
<dbReference type="Pfam" id="PF01712">
    <property type="entry name" value="dNK"/>
    <property type="match status" value="1"/>
</dbReference>
<accession>A0A6J1NTZ1</accession>
<reference evidence="4" key="2">
    <citation type="submission" date="2025-08" db="UniProtKB">
        <authorList>
            <consortium name="RefSeq"/>
        </authorList>
    </citation>
    <scope>IDENTIFICATION</scope>
</reference>
<evidence type="ECO:0000259" key="2">
    <source>
        <dbReference type="Pfam" id="PF01712"/>
    </source>
</evidence>
<gene>
    <name evidence="4" type="primary">LOC112054604</name>
</gene>
<evidence type="ECO:0000313" key="4">
    <source>
        <dbReference type="RefSeq" id="XP_023950214.1"/>
    </source>
</evidence>
<proteinExistence type="predicted"/>
<dbReference type="SUPFAM" id="SSF52540">
    <property type="entry name" value="P-loop containing nucleoside triphosphate hydrolases"/>
    <property type="match status" value="1"/>
</dbReference>
<keyword evidence="1" id="KW-1133">Transmembrane helix</keyword>
<dbReference type="PANTHER" id="PTHR10513:SF15">
    <property type="entry name" value="NADH DEHYDROGENASE [UBIQUINONE] 1 ALPHA SUBCOMPLEX SUBUNIT 10, MITOCHONDRIAL"/>
    <property type="match status" value="1"/>
</dbReference>
<dbReference type="OrthoDB" id="17400at2759"/>
<evidence type="ECO:0000256" key="1">
    <source>
        <dbReference type="SAM" id="Phobius"/>
    </source>
</evidence>